<name>A0ABR7KHI8_9FIRM</name>
<dbReference type="Pfam" id="PF07949">
    <property type="entry name" value="YbbR"/>
    <property type="match status" value="1"/>
</dbReference>
<comment type="caution">
    <text evidence="1">The sequence shown here is derived from an EMBL/GenBank/DDBJ whole genome shotgun (WGS) entry which is preliminary data.</text>
</comment>
<dbReference type="InterPro" id="IPR012505">
    <property type="entry name" value="YbbR"/>
</dbReference>
<gene>
    <name evidence="1" type="ORF">H8911_05490</name>
</gene>
<dbReference type="EMBL" id="JACRWH010000016">
    <property type="protein sequence ID" value="MBC6012200.1"/>
    <property type="molecule type" value="Genomic_DNA"/>
</dbReference>
<organism evidence="1 2">
    <name type="scientific">Holdemanella hominis</name>
    <dbReference type="NCBI Taxonomy" id="2764327"/>
    <lineage>
        <taxon>Bacteria</taxon>
        <taxon>Bacillati</taxon>
        <taxon>Bacillota</taxon>
        <taxon>Erysipelotrichia</taxon>
        <taxon>Erysipelotrichales</taxon>
        <taxon>Erysipelotrichaceae</taxon>
        <taxon>Holdemanella</taxon>
    </lineage>
</organism>
<reference evidence="1 2" key="1">
    <citation type="submission" date="2020-08" db="EMBL/GenBank/DDBJ databases">
        <authorList>
            <person name="Liu C."/>
            <person name="Sun Q."/>
        </authorList>
    </citation>
    <scope>NUCLEOTIDE SEQUENCE [LARGE SCALE GENOMIC DNA]</scope>
    <source>
        <strain evidence="1 2">L34</strain>
    </source>
</reference>
<dbReference type="Proteomes" id="UP000649075">
    <property type="component" value="Unassembled WGS sequence"/>
</dbReference>
<accession>A0ABR7KHI8</accession>
<dbReference type="InterPro" id="IPR053154">
    <property type="entry name" value="c-di-AMP_regulator"/>
</dbReference>
<protein>
    <recommendedName>
        <fullName evidence="3">YbbR-like domain-containing protein</fullName>
    </recommendedName>
</protein>
<dbReference type="Gene3D" id="2.170.120.40">
    <property type="entry name" value="YbbR-like domain"/>
    <property type="match status" value="1"/>
</dbReference>
<proteinExistence type="predicted"/>
<evidence type="ECO:0000313" key="1">
    <source>
        <dbReference type="EMBL" id="MBC6012200.1"/>
    </source>
</evidence>
<keyword evidence="2" id="KW-1185">Reference proteome</keyword>
<dbReference type="Gene3D" id="2.170.120.30">
    <property type="match status" value="1"/>
</dbReference>
<sequence length="264" mass="28863">MESPNKKSPSVWFNELRGLLTLIFQKVSKLVDRVLFDKKGSVIISLVLSIMICVVINYEDISLKLFNDTRTTVDLRNVAVEVLADTDKYDVAGVPSTVDVSLTGDATSIQVFRSKGSVQVVADLKKYSEGENIINLKVKNLPEKIEAVVDPATIDVTLSKKVTKSFTIQPELLVGSNQKVTDFETPTLDVMTVKITASQNQLNSIRIVKALIDCTGQIQDFEANAALAAYDAKGNRVNVTLSPETVHASVKLAKNTSSDKEDSE</sequence>
<evidence type="ECO:0008006" key="3">
    <source>
        <dbReference type="Google" id="ProtNLM"/>
    </source>
</evidence>
<evidence type="ECO:0000313" key="2">
    <source>
        <dbReference type="Proteomes" id="UP000649075"/>
    </source>
</evidence>
<dbReference type="RefSeq" id="WP_117925568.1">
    <property type="nucleotide sequence ID" value="NZ_JACRWH010000016.1"/>
</dbReference>
<dbReference type="PANTHER" id="PTHR37804">
    <property type="entry name" value="CDAA REGULATORY PROTEIN CDAR"/>
    <property type="match status" value="1"/>
</dbReference>
<dbReference type="PANTHER" id="PTHR37804:SF1">
    <property type="entry name" value="CDAA REGULATORY PROTEIN CDAR"/>
    <property type="match status" value="1"/>
</dbReference>